<protein>
    <recommendedName>
        <fullName evidence="4">SMI1/KNR4 family protein</fullName>
    </recommendedName>
</protein>
<evidence type="ECO:0000313" key="3">
    <source>
        <dbReference type="Proteomes" id="UP001272242"/>
    </source>
</evidence>
<name>A0ABU5EUH9_9BACT</name>
<accession>A0ABU5EUH9</accession>
<evidence type="ECO:0008006" key="4">
    <source>
        <dbReference type="Google" id="ProtNLM"/>
    </source>
</evidence>
<sequence length="291" mass="33380">MLYRMSRHRHSDENRVTSATPAKPRLTVERLRRRATFRKLILLECGIIRHAPFADCGRPLWDLMAKQPWFESTHPPAEWYRLYRATRTVPETVPGSGLPWTFSRVNGHHAVEWIERHADGTATDDQLLIAEEYFHQAEYAAEADRFSPPDDQRYEIEIRYGAANWLLGMNKQGPKLWNLLDYYLASFPGQFDSWGKWLPFHPQHHAVAIDLIDDILGSPLRSARFEPAWRTADTVAIASAMYETRDFSAAPILADALEDAGCDNADALAHCRAERRHCRGCWVVDLLLGKS</sequence>
<dbReference type="RefSeq" id="WP_320685700.1">
    <property type="nucleotide sequence ID" value="NZ_JAXBLV010000056.1"/>
</dbReference>
<organism evidence="2 3">
    <name type="scientific">Gemmata algarum</name>
    <dbReference type="NCBI Taxonomy" id="2975278"/>
    <lineage>
        <taxon>Bacteria</taxon>
        <taxon>Pseudomonadati</taxon>
        <taxon>Planctomycetota</taxon>
        <taxon>Planctomycetia</taxon>
        <taxon>Gemmatales</taxon>
        <taxon>Gemmataceae</taxon>
        <taxon>Gemmata</taxon>
    </lineage>
</organism>
<proteinExistence type="predicted"/>
<dbReference type="Proteomes" id="UP001272242">
    <property type="component" value="Unassembled WGS sequence"/>
</dbReference>
<evidence type="ECO:0000256" key="1">
    <source>
        <dbReference type="SAM" id="MobiDB-lite"/>
    </source>
</evidence>
<dbReference type="EMBL" id="JAXBLV010000056">
    <property type="protein sequence ID" value="MDY3558830.1"/>
    <property type="molecule type" value="Genomic_DNA"/>
</dbReference>
<feature type="region of interest" description="Disordered" evidence="1">
    <location>
        <begin position="1"/>
        <end position="21"/>
    </location>
</feature>
<comment type="caution">
    <text evidence="2">The sequence shown here is derived from an EMBL/GenBank/DDBJ whole genome shotgun (WGS) entry which is preliminary data.</text>
</comment>
<gene>
    <name evidence="2" type="ORF">R5W23_005987</name>
</gene>
<evidence type="ECO:0000313" key="2">
    <source>
        <dbReference type="EMBL" id="MDY3558830.1"/>
    </source>
</evidence>
<reference evidence="3" key="1">
    <citation type="journal article" date="2023" name="Mar. Drugs">
        <title>Gemmata algarum, a Novel Planctomycete Isolated from an Algal Mat, Displays Antimicrobial Activity.</title>
        <authorList>
            <person name="Kumar G."/>
            <person name="Kallscheuer N."/>
            <person name="Kashif M."/>
            <person name="Ahamad S."/>
            <person name="Jagadeeshwari U."/>
            <person name="Pannikurungottu S."/>
            <person name="Haufschild T."/>
            <person name="Kabuu M."/>
            <person name="Sasikala C."/>
            <person name="Jogler C."/>
            <person name="Ramana C."/>
        </authorList>
    </citation>
    <scope>NUCLEOTIDE SEQUENCE [LARGE SCALE GENOMIC DNA]</scope>
    <source>
        <strain evidence="3">JC673</strain>
    </source>
</reference>
<keyword evidence="3" id="KW-1185">Reference proteome</keyword>